<dbReference type="Proteomes" id="UP000070355">
    <property type="component" value="Unassembled WGS sequence"/>
</dbReference>
<comment type="caution">
    <text evidence="1">The sequence shown here is derived from an EMBL/GenBank/DDBJ whole genome shotgun (WGS) entry which is preliminary data.</text>
</comment>
<reference evidence="2" key="1">
    <citation type="submission" date="2016-01" db="EMBL/GenBank/DDBJ databases">
        <authorList>
            <person name="Mitreva M."/>
            <person name="Pepin K.H."/>
            <person name="Mihindukulasuriya K.A."/>
            <person name="Fulton R."/>
            <person name="Fronick C."/>
            <person name="O'Laughlin M."/>
            <person name="Miner T."/>
            <person name="Herter B."/>
            <person name="Rosa B.A."/>
            <person name="Cordes M."/>
            <person name="Tomlinson C."/>
            <person name="Wollam A."/>
            <person name="Palsikar V.B."/>
            <person name="Mardis E.R."/>
            <person name="Wilson R.K."/>
        </authorList>
    </citation>
    <scope>NUCLEOTIDE SEQUENCE [LARGE SCALE GENOMIC DNA]</scope>
    <source>
        <strain evidence="2">DNF01167</strain>
    </source>
</reference>
<evidence type="ECO:0000313" key="2">
    <source>
        <dbReference type="Proteomes" id="UP000070355"/>
    </source>
</evidence>
<dbReference type="STRING" id="1379.HMPREF3186_01613"/>
<organism evidence="1 2">
    <name type="scientific">Gemella haemolysans</name>
    <dbReference type="NCBI Taxonomy" id="1379"/>
    <lineage>
        <taxon>Bacteria</taxon>
        <taxon>Bacillati</taxon>
        <taxon>Bacillota</taxon>
        <taxon>Bacilli</taxon>
        <taxon>Bacillales</taxon>
        <taxon>Gemellaceae</taxon>
        <taxon>Gemella</taxon>
    </lineage>
</organism>
<dbReference type="AlphaFoldDB" id="A0A133ZQP1"/>
<dbReference type="EMBL" id="LSDC01000117">
    <property type="protein sequence ID" value="KXB57733.1"/>
    <property type="molecule type" value="Genomic_DNA"/>
</dbReference>
<dbReference type="RefSeq" id="WP_060914670.1">
    <property type="nucleotide sequence ID" value="NZ_JAGZGJ010000012.1"/>
</dbReference>
<name>A0A133ZQP1_9BACL</name>
<gene>
    <name evidence="1" type="ORF">HMPREF3186_01613</name>
</gene>
<evidence type="ECO:0000313" key="1">
    <source>
        <dbReference type="EMBL" id="KXB57733.1"/>
    </source>
</evidence>
<dbReference type="PATRIC" id="fig|1379.3.peg.1603"/>
<protein>
    <submittedName>
        <fullName evidence="1">Uncharacterized protein</fullName>
    </submittedName>
</protein>
<dbReference type="OrthoDB" id="2987547at2"/>
<accession>A0A133ZQP1</accession>
<proteinExistence type="predicted"/>
<sequence length="177" mass="20771">MEKDIKLVEQVATFKRLPKSDSRWRVAFYYIAKEFWDLEEVFVIIDKALYEEQGLKIPVFREYKEAEGFQIFSSHIKAKEFVEKQGDLFVTASGEKLIGRIRQGAFREVFVPFFAEQNFNYLLNEDEALFADTFKRLLAVMEASENYIVDQEQENMLKAGDVQGFFADICKKYIVLV</sequence>